<evidence type="ECO:0000313" key="3">
    <source>
        <dbReference type="Proteomes" id="UP000714275"/>
    </source>
</evidence>
<name>A0A9P7A0X0_9AGAM</name>
<keyword evidence="3" id="KW-1185">Reference proteome</keyword>
<evidence type="ECO:0000259" key="1">
    <source>
        <dbReference type="Pfam" id="PF12937"/>
    </source>
</evidence>
<dbReference type="Pfam" id="PF12937">
    <property type="entry name" value="F-box-like"/>
    <property type="match status" value="1"/>
</dbReference>
<dbReference type="OrthoDB" id="2692326at2759"/>
<sequence>MDVIELHDNVEHPGDYTSGTPMYSDIPESLTATLFPPSDLPISAFVEFAIPSVTSTPQASLPNIQQYFCMEPPHPIPAGHALLSSLPIPTKSIIAALIRMAPEARGTGKCSVTYAHTDSPYRYPFWVIAFWDKVAKDIIPPLTKWQAACHFVEQQSRGMEPGRSVASVFQMQLSILPWEGDVCGFMDYSPIHNLAQFASRGWLCDNNINFALELIHRQIKSSDNIPAALWSGSSRSGAQVELRQESHANCFRGINRLVLTYVRYAKLAGATNLRGKFRYMYSCLASLQAAAGFTTSFLFANRPRTCWNLRWPYYLHILIGGASWCLEFSGIPPRNLQNVEGKTQWITALHRSPMSMLSDPLVDVTSRSPATLVERCCACIDQDLVALGESMRVLRSRRNGLARISCLPPEILVTVFRHFESSENHTSTSPRPRAPICLILTHVCKHWRQLALDCPTLWTSISCVSPRWLGVMLERSKDAHLVATYHAPVSLRDCLEPVLSHLPRIKVLRICSVSSDVDRIVELLSSQPAPSLQIFEFTVIGNVHHSLTPISDTIFQGQVPLLKTVELVLCSLSWTWSIFSGLRSLSVRGTTGALPTPAQLLSTLRYMPDLEQLTLQWLSTTFGDTELCDKVPLTRLKSIALDIGTTQSVVSLFEHLVLPTGVKVALHVSQVEGSQNFSDIFSAMVHRASEGPSPVVRSLRAIRISNNGFIVQFSTAMAFKSHHYYSWNPADDDMDIPLSIQFTCNPLAHVQPTIIFELCRIASQGRIHSMFLELLYDVPEIFWLTGSAGLLDLQVIHLSRNSIRGLIEALSIEDIQASGVAYPSLCVLELEGINFGDHEPEDLQHAIKQRAEHGARIHELRLAGCIKNLTASQVQLLEEAGVNASDILPLGLAIKGSGPEVAFGISAAVILLAKIVLPSLARLNLHLEFQCSTTLEELAQLLKTM</sequence>
<protein>
    <recommendedName>
        <fullName evidence="1">F-box domain-containing protein</fullName>
    </recommendedName>
</protein>
<dbReference type="Gene3D" id="1.20.1280.50">
    <property type="match status" value="1"/>
</dbReference>
<dbReference type="InterPro" id="IPR001810">
    <property type="entry name" value="F-box_dom"/>
</dbReference>
<dbReference type="EMBL" id="JABBWD010000011">
    <property type="protein sequence ID" value="KAG1779727.1"/>
    <property type="molecule type" value="Genomic_DNA"/>
</dbReference>
<gene>
    <name evidence="2" type="ORF">EV702DRAFT_1267100</name>
</gene>
<feature type="domain" description="F-box" evidence="1">
    <location>
        <begin position="404"/>
        <end position="462"/>
    </location>
</feature>
<dbReference type="Proteomes" id="UP000714275">
    <property type="component" value="Unassembled WGS sequence"/>
</dbReference>
<dbReference type="AlphaFoldDB" id="A0A9P7A0X0"/>
<comment type="caution">
    <text evidence="2">The sequence shown here is derived from an EMBL/GenBank/DDBJ whole genome shotgun (WGS) entry which is preliminary data.</text>
</comment>
<reference evidence="2" key="1">
    <citation type="journal article" date="2020" name="New Phytol.">
        <title>Comparative genomics reveals dynamic genome evolution in host specialist ectomycorrhizal fungi.</title>
        <authorList>
            <person name="Lofgren L.A."/>
            <person name="Nguyen N.H."/>
            <person name="Vilgalys R."/>
            <person name="Ruytinx J."/>
            <person name="Liao H.L."/>
            <person name="Branco S."/>
            <person name="Kuo A."/>
            <person name="LaButti K."/>
            <person name="Lipzen A."/>
            <person name="Andreopoulos W."/>
            <person name="Pangilinan J."/>
            <person name="Riley R."/>
            <person name="Hundley H."/>
            <person name="Na H."/>
            <person name="Barry K."/>
            <person name="Grigoriev I.V."/>
            <person name="Stajich J.E."/>
            <person name="Kennedy P.G."/>
        </authorList>
    </citation>
    <scope>NUCLEOTIDE SEQUENCE</scope>
    <source>
        <strain evidence="2">DOB743</strain>
    </source>
</reference>
<evidence type="ECO:0000313" key="2">
    <source>
        <dbReference type="EMBL" id="KAG1779727.1"/>
    </source>
</evidence>
<dbReference type="SUPFAM" id="SSF52047">
    <property type="entry name" value="RNI-like"/>
    <property type="match status" value="1"/>
</dbReference>
<proteinExistence type="predicted"/>
<organism evidence="2 3">
    <name type="scientific">Suillus placidus</name>
    <dbReference type="NCBI Taxonomy" id="48579"/>
    <lineage>
        <taxon>Eukaryota</taxon>
        <taxon>Fungi</taxon>
        <taxon>Dikarya</taxon>
        <taxon>Basidiomycota</taxon>
        <taxon>Agaricomycotina</taxon>
        <taxon>Agaricomycetes</taxon>
        <taxon>Agaricomycetidae</taxon>
        <taxon>Boletales</taxon>
        <taxon>Suillineae</taxon>
        <taxon>Suillaceae</taxon>
        <taxon>Suillus</taxon>
    </lineage>
</organism>
<accession>A0A9P7A0X0</accession>